<reference evidence="1" key="1">
    <citation type="submission" date="2022-06" db="EMBL/GenBank/DDBJ databases">
        <title>Ornithinimicrobium HY1793.</title>
        <authorList>
            <person name="Huang Y."/>
        </authorList>
    </citation>
    <scope>NUCLEOTIDE SEQUENCE</scope>
    <source>
        <strain evidence="1">HY1793</strain>
    </source>
</reference>
<organism evidence="1 2">
    <name type="scientific">Ornithinimicrobium faecis</name>
    <dbReference type="NCBI Taxonomy" id="2934158"/>
    <lineage>
        <taxon>Bacteria</taxon>
        <taxon>Bacillati</taxon>
        <taxon>Actinomycetota</taxon>
        <taxon>Actinomycetes</taxon>
        <taxon>Micrococcales</taxon>
        <taxon>Ornithinimicrobiaceae</taxon>
        <taxon>Ornithinimicrobium</taxon>
    </lineage>
</organism>
<dbReference type="Proteomes" id="UP001056455">
    <property type="component" value="Chromosome"/>
</dbReference>
<sequence>MYDRITQDVLPLFDERHGLMPDSLSAQAPEQVPADQFWIRDWVRAHADEAG</sequence>
<evidence type="ECO:0000313" key="2">
    <source>
        <dbReference type="Proteomes" id="UP001056455"/>
    </source>
</evidence>
<protein>
    <submittedName>
        <fullName evidence="1">Uncharacterized protein</fullName>
    </submittedName>
</protein>
<proteinExistence type="predicted"/>
<gene>
    <name evidence="1" type="ORF">NF556_08860</name>
</gene>
<dbReference type="RefSeq" id="WP_252595273.1">
    <property type="nucleotide sequence ID" value="NZ_CP099489.1"/>
</dbReference>
<dbReference type="EMBL" id="CP099489">
    <property type="protein sequence ID" value="USQ81737.1"/>
    <property type="molecule type" value="Genomic_DNA"/>
</dbReference>
<keyword evidence="2" id="KW-1185">Reference proteome</keyword>
<name>A0ABY4YYQ5_9MICO</name>
<accession>A0ABY4YYQ5</accession>
<evidence type="ECO:0000313" key="1">
    <source>
        <dbReference type="EMBL" id="USQ81737.1"/>
    </source>
</evidence>